<evidence type="ECO:0000313" key="5">
    <source>
        <dbReference type="EMBL" id="CAL4911553.1"/>
    </source>
</evidence>
<name>A0ABC8WLT9_9POAL</name>
<feature type="region of interest" description="Disordered" evidence="2">
    <location>
        <begin position="54"/>
        <end position="124"/>
    </location>
</feature>
<dbReference type="PANTHER" id="PTHR33155:SF9">
    <property type="entry name" value="FANTASTIC FOUR-LIKE PROTEIN (DUF3049)"/>
    <property type="match status" value="1"/>
</dbReference>
<gene>
    <name evidence="4" type="ORF">URODEC1_LOCUS10972</name>
    <name evidence="5" type="ORF">URODEC1_LOCUS15074</name>
</gene>
<reference evidence="5 6" key="1">
    <citation type="submission" date="2024-10" db="EMBL/GenBank/DDBJ databases">
        <authorList>
            <person name="Ryan C."/>
        </authorList>
    </citation>
    <scope>NUCLEOTIDE SEQUENCE [LARGE SCALE GENOMIC DNA]</scope>
</reference>
<proteinExistence type="inferred from homology"/>
<evidence type="ECO:0000256" key="1">
    <source>
        <dbReference type="ARBA" id="ARBA00008690"/>
    </source>
</evidence>
<dbReference type="EMBL" id="OZ075122">
    <property type="protein sequence ID" value="CAL4911553.1"/>
    <property type="molecule type" value="Genomic_DNA"/>
</dbReference>
<dbReference type="InterPro" id="IPR046431">
    <property type="entry name" value="FAF_dom"/>
</dbReference>
<sequence>MAAQTAATDDSGLRPLFEMPLPENPTLLEALSDRNARPNKKPVDPASFTEIFGELHFQEKQPSQEAPPVSSWPDAAAEAKKGEDESSLQEPKPASTVQATGDSSASSSLVLGTDSESTVDADDDMLKVEKRPLTSTFPPPIRSIGPRVCFRSFREDGRLVVKEVVTPGKELLQASREGGRLRLQFASASTAAAGVVGVDEEEETHEDEDSHERAK</sequence>
<keyword evidence="6" id="KW-1185">Reference proteome</keyword>
<feature type="compositionally biased region" description="Acidic residues" evidence="2">
    <location>
        <begin position="198"/>
        <end position="207"/>
    </location>
</feature>
<feature type="region of interest" description="Disordered" evidence="2">
    <location>
        <begin position="1"/>
        <end position="25"/>
    </location>
</feature>
<dbReference type="Proteomes" id="UP001497457">
    <property type="component" value="Chromosome 11b"/>
</dbReference>
<dbReference type="AlphaFoldDB" id="A0ABC8WLT9"/>
<dbReference type="InterPro" id="IPR021410">
    <property type="entry name" value="FAF"/>
</dbReference>
<dbReference type="PANTHER" id="PTHR33155">
    <property type="entry name" value="FANTASTIC FOUR-LIKE PROTEIN (DUF3049)"/>
    <property type="match status" value="1"/>
</dbReference>
<evidence type="ECO:0000256" key="2">
    <source>
        <dbReference type="SAM" id="MobiDB-lite"/>
    </source>
</evidence>
<feature type="region of interest" description="Disordered" evidence="2">
    <location>
        <begin position="192"/>
        <end position="215"/>
    </location>
</feature>
<evidence type="ECO:0000259" key="3">
    <source>
        <dbReference type="Pfam" id="PF11250"/>
    </source>
</evidence>
<protein>
    <recommendedName>
        <fullName evidence="3">FAF domain-containing protein</fullName>
    </recommendedName>
</protein>
<feature type="domain" description="FAF" evidence="3">
    <location>
        <begin position="137"/>
        <end position="185"/>
    </location>
</feature>
<accession>A0ABC8WLT9</accession>
<dbReference type="Pfam" id="PF11250">
    <property type="entry name" value="FAF"/>
    <property type="match status" value="1"/>
</dbReference>
<comment type="similarity">
    <text evidence="1">Belongs to the fantastic four family.</text>
</comment>
<evidence type="ECO:0000313" key="4">
    <source>
        <dbReference type="EMBL" id="CAL4904170.1"/>
    </source>
</evidence>
<feature type="compositionally biased region" description="Polar residues" evidence="2">
    <location>
        <begin position="95"/>
        <end position="116"/>
    </location>
</feature>
<organism evidence="5 6">
    <name type="scientific">Urochloa decumbens</name>
    <dbReference type="NCBI Taxonomy" id="240449"/>
    <lineage>
        <taxon>Eukaryota</taxon>
        <taxon>Viridiplantae</taxon>
        <taxon>Streptophyta</taxon>
        <taxon>Embryophyta</taxon>
        <taxon>Tracheophyta</taxon>
        <taxon>Spermatophyta</taxon>
        <taxon>Magnoliopsida</taxon>
        <taxon>Liliopsida</taxon>
        <taxon>Poales</taxon>
        <taxon>Poaceae</taxon>
        <taxon>PACMAD clade</taxon>
        <taxon>Panicoideae</taxon>
        <taxon>Panicodae</taxon>
        <taxon>Paniceae</taxon>
        <taxon>Melinidinae</taxon>
        <taxon>Urochloa</taxon>
    </lineage>
</organism>
<dbReference type="EMBL" id="OZ075121">
    <property type="protein sequence ID" value="CAL4904170.1"/>
    <property type="molecule type" value="Genomic_DNA"/>
</dbReference>
<dbReference type="Proteomes" id="UP001497457">
    <property type="component" value="Chromosome 12b"/>
</dbReference>
<evidence type="ECO:0000313" key="6">
    <source>
        <dbReference type="Proteomes" id="UP001497457"/>
    </source>
</evidence>